<evidence type="ECO:0000313" key="3">
    <source>
        <dbReference type="EMBL" id="GHD26043.1"/>
    </source>
</evidence>
<evidence type="ECO:0000259" key="2">
    <source>
        <dbReference type="Pfam" id="PF26079"/>
    </source>
</evidence>
<sequence>MSRIDLSGLPAPSILTPLDYETELAALKAELIAKDPQLADALTLESEPLTKLLEILAYRSMSKTNHINQTAKSMLIAYAADTTLDHLAAGVGITRLLVKAGNPDSVPPIPDVMESDTALRRRVQLEPERASAGSKGAYLFWALSADGDVRDASVVTASPGRVTVYVQSHSDAIASDALREKVRLAVDTDERRPFTDNVRIAAGQPEVWMVQAELTLYPGPDKDVVINAARAALADYIEQVRYLGYDVTLSGLYHALHQPGVQRVSLLQPIHDISLPDGKYANCTDVIISAVEYRDV</sequence>
<dbReference type="PANTHER" id="PTHR35862:SF1">
    <property type="entry name" value="FELS-2 PROPHAGE PROTEIN"/>
    <property type="match status" value="1"/>
</dbReference>
<dbReference type="PIRSF" id="PIRSF020481">
    <property type="entry name" value="BAP"/>
    <property type="match status" value="1"/>
</dbReference>
<dbReference type="Pfam" id="PF26078">
    <property type="entry name" value="Baseplate_J_M"/>
    <property type="match status" value="1"/>
</dbReference>
<dbReference type="Pfam" id="PF26079">
    <property type="entry name" value="Baseplate_J_C"/>
    <property type="match status" value="1"/>
</dbReference>
<accession>A0ABQ3GPA2</accession>
<dbReference type="InterPro" id="IPR058531">
    <property type="entry name" value="Baseplate_J_M"/>
</dbReference>
<feature type="domain" description="Baseplate J-like C-terminal" evidence="2">
    <location>
        <begin position="210"/>
        <end position="288"/>
    </location>
</feature>
<feature type="domain" description="Baseplate J-like central" evidence="1">
    <location>
        <begin position="131"/>
        <end position="201"/>
    </location>
</feature>
<dbReference type="PANTHER" id="PTHR35862">
    <property type="entry name" value="FELS-2 PROPHAGE PROTEIN"/>
    <property type="match status" value="1"/>
</dbReference>
<dbReference type="InterPro" id="IPR014507">
    <property type="entry name" value="Baseplate_assembly_J_pred"/>
</dbReference>
<dbReference type="InterPro" id="IPR058530">
    <property type="entry name" value="Baseplate_J-like_C"/>
</dbReference>
<dbReference type="EMBL" id="BMZR01000001">
    <property type="protein sequence ID" value="GHD26043.1"/>
    <property type="molecule type" value="Genomic_DNA"/>
</dbReference>
<reference evidence="4" key="1">
    <citation type="journal article" date="2019" name="Int. J. Syst. Evol. Microbiol.">
        <title>The Global Catalogue of Microorganisms (GCM) 10K type strain sequencing project: providing services to taxonomists for standard genome sequencing and annotation.</title>
        <authorList>
            <consortium name="The Broad Institute Genomics Platform"/>
            <consortium name="The Broad Institute Genome Sequencing Center for Infectious Disease"/>
            <person name="Wu L."/>
            <person name="Ma J."/>
        </authorList>
    </citation>
    <scope>NUCLEOTIDE SEQUENCE [LARGE SCALE GENOMIC DNA]</scope>
    <source>
        <strain evidence="4">KCTC 42280</strain>
    </source>
</reference>
<dbReference type="Proteomes" id="UP000610203">
    <property type="component" value="Unassembled WGS sequence"/>
</dbReference>
<evidence type="ECO:0000313" key="4">
    <source>
        <dbReference type="Proteomes" id="UP000610203"/>
    </source>
</evidence>
<name>A0ABQ3GPA2_9GAMM</name>
<comment type="caution">
    <text evidence="3">The sequence shown here is derived from an EMBL/GenBank/DDBJ whole genome shotgun (WGS) entry which is preliminary data.</text>
</comment>
<gene>
    <name evidence="3" type="primary">J</name>
    <name evidence="3" type="ORF">GCM10016272_02510</name>
</gene>
<evidence type="ECO:0000259" key="1">
    <source>
        <dbReference type="Pfam" id="PF26078"/>
    </source>
</evidence>
<dbReference type="InterPro" id="IPR052726">
    <property type="entry name" value="Phage_Baseplate_Hub"/>
</dbReference>
<protein>
    <submittedName>
        <fullName evidence="3">Baseplate assembly protein</fullName>
    </submittedName>
</protein>
<keyword evidence="4" id="KW-1185">Reference proteome</keyword>
<proteinExistence type="predicted"/>
<dbReference type="RefSeq" id="WP_189580558.1">
    <property type="nucleotide sequence ID" value="NZ_BMZR01000001.1"/>
</dbReference>
<organism evidence="3 4">
    <name type="scientific">Psychrobacter glaciei</name>
    <dbReference type="NCBI Taxonomy" id="619771"/>
    <lineage>
        <taxon>Bacteria</taxon>
        <taxon>Pseudomonadati</taxon>
        <taxon>Pseudomonadota</taxon>
        <taxon>Gammaproteobacteria</taxon>
        <taxon>Moraxellales</taxon>
        <taxon>Moraxellaceae</taxon>
        <taxon>Psychrobacter</taxon>
    </lineage>
</organism>